<dbReference type="AlphaFoldDB" id="A0A0E9Q0P9"/>
<protein>
    <submittedName>
        <fullName evidence="1">Uncharacterized protein</fullName>
    </submittedName>
</protein>
<organism evidence="1">
    <name type="scientific">Anguilla anguilla</name>
    <name type="common">European freshwater eel</name>
    <name type="synonym">Muraena anguilla</name>
    <dbReference type="NCBI Taxonomy" id="7936"/>
    <lineage>
        <taxon>Eukaryota</taxon>
        <taxon>Metazoa</taxon>
        <taxon>Chordata</taxon>
        <taxon>Craniata</taxon>
        <taxon>Vertebrata</taxon>
        <taxon>Euteleostomi</taxon>
        <taxon>Actinopterygii</taxon>
        <taxon>Neopterygii</taxon>
        <taxon>Teleostei</taxon>
        <taxon>Anguilliformes</taxon>
        <taxon>Anguillidae</taxon>
        <taxon>Anguilla</taxon>
    </lineage>
</organism>
<accession>A0A0E9Q0P9</accession>
<name>A0A0E9Q0P9_ANGAN</name>
<evidence type="ECO:0000313" key="1">
    <source>
        <dbReference type="EMBL" id="JAH10097.1"/>
    </source>
</evidence>
<dbReference type="EMBL" id="GBXM01098480">
    <property type="protein sequence ID" value="JAH10097.1"/>
    <property type="molecule type" value="Transcribed_RNA"/>
</dbReference>
<proteinExistence type="predicted"/>
<reference evidence="1" key="1">
    <citation type="submission" date="2014-11" db="EMBL/GenBank/DDBJ databases">
        <authorList>
            <person name="Amaro Gonzalez C."/>
        </authorList>
    </citation>
    <scope>NUCLEOTIDE SEQUENCE</scope>
</reference>
<sequence>MPQRGSISTLTRNGWQVFRGLLLLASEENSKYSAYLLNTCLWCARYLLHSMLCQ</sequence>
<reference evidence="1" key="2">
    <citation type="journal article" date="2015" name="Fish Shellfish Immunol.">
        <title>Early steps in the European eel (Anguilla anguilla)-Vibrio vulnificus interaction in the gills: Role of the RtxA13 toxin.</title>
        <authorList>
            <person name="Callol A."/>
            <person name="Pajuelo D."/>
            <person name="Ebbesson L."/>
            <person name="Teles M."/>
            <person name="MacKenzie S."/>
            <person name="Amaro C."/>
        </authorList>
    </citation>
    <scope>NUCLEOTIDE SEQUENCE</scope>
</reference>